<dbReference type="InterPro" id="IPR002347">
    <property type="entry name" value="SDR_fam"/>
</dbReference>
<comment type="caution">
    <text evidence="5">The sequence shown here is derived from an EMBL/GenBank/DDBJ whole genome shotgun (WGS) entry which is preliminary data.</text>
</comment>
<dbReference type="SUPFAM" id="SSF51735">
    <property type="entry name" value="NAD(P)-binding Rossmann-fold domains"/>
    <property type="match status" value="1"/>
</dbReference>
<dbReference type="Pfam" id="PF00106">
    <property type="entry name" value="adh_short"/>
    <property type="match status" value="1"/>
</dbReference>
<dbReference type="EMBL" id="JAGHKO010000005">
    <property type="protein sequence ID" value="MBO9202830.1"/>
    <property type="molecule type" value="Genomic_DNA"/>
</dbReference>
<dbReference type="Proteomes" id="UP000677244">
    <property type="component" value="Unassembled WGS sequence"/>
</dbReference>
<evidence type="ECO:0000256" key="4">
    <source>
        <dbReference type="RuleBase" id="RU000363"/>
    </source>
</evidence>
<protein>
    <submittedName>
        <fullName evidence="5">SDR family oxidoreductase</fullName>
    </submittedName>
</protein>
<evidence type="ECO:0000313" key="6">
    <source>
        <dbReference type="Proteomes" id="UP000677244"/>
    </source>
</evidence>
<sequence>MKKVLITGGNKSIGFETARQLLQKGYYVYLGSRSLEKGVEAVEKLKGEALFNVEAIVLDVADTASVNAAREEIGRKTDMLDVLINNAGINGGLPMSALEASINQFQAVYETNLFGVVRMVQAFIDLLKKSPTPRIVNVSSSQGSLTLADDPTHKYYQFKGAVYQSSKSALNMYTIALAYQLRDTPFRINAVDPGFTKTDFNNHRGTGSVEEAGARIAKYVLIGADGPTGKYISEEMNPEGGIIPW</sequence>
<comment type="similarity">
    <text evidence="1 4">Belongs to the short-chain dehydrogenases/reductases (SDR) family.</text>
</comment>
<keyword evidence="3" id="KW-0560">Oxidoreductase</keyword>
<evidence type="ECO:0000256" key="3">
    <source>
        <dbReference type="ARBA" id="ARBA00023002"/>
    </source>
</evidence>
<evidence type="ECO:0000256" key="2">
    <source>
        <dbReference type="ARBA" id="ARBA00022857"/>
    </source>
</evidence>
<dbReference type="Gene3D" id="3.40.50.720">
    <property type="entry name" value="NAD(P)-binding Rossmann-like Domain"/>
    <property type="match status" value="1"/>
</dbReference>
<dbReference type="InterPro" id="IPR045313">
    <property type="entry name" value="CBR1-like"/>
</dbReference>
<reference evidence="5 6" key="1">
    <citation type="submission" date="2021-03" db="EMBL/GenBank/DDBJ databases">
        <title>Assistant Professor.</title>
        <authorList>
            <person name="Huq M.A."/>
        </authorList>
    </citation>
    <scope>NUCLEOTIDE SEQUENCE [LARGE SCALE GENOMIC DNA]</scope>
    <source>
        <strain evidence="5 6">MAH-29</strain>
    </source>
</reference>
<dbReference type="InterPro" id="IPR036291">
    <property type="entry name" value="NAD(P)-bd_dom_sf"/>
</dbReference>
<dbReference type="PANTHER" id="PTHR43490:SF99">
    <property type="entry name" value="SHORT-CHAIN DEHYDROGENASE_REDUCTASE"/>
    <property type="match status" value="1"/>
</dbReference>
<proteinExistence type="inferred from homology"/>
<dbReference type="PANTHER" id="PTHR43490">
    <property type="entry name" value="(+)-NEOMENTHOL DEHYDROGENASE"/>
    <property type="match status" value="1"/>
</dbReference>
<keyword evidence="2" id="KW-0521">NADP</keyword>
<dbReference type="CDD" id="cd05324">
    <property type="entry name" value="carb_red_PTCR-like_SDR_c"/>
    <property type="match status" value="1"/>
</dbReference>
<organism evidence="5 6">
    <name type="scientific">Niastella soli</name>
    <dbReference type="NCBI Taxonomy" id="2821487"/>
    <lineage>
        <taxon>Bacteria</taxon>
        <taxon>Pseudomonadati</taxon>
        <taxon>Bacteroidota</taxon>
        <taxon>Chitinophagia</taxon>
        <taxon>Chitinophagales</taxon>
        <taxon>Chitinophagaceae</taxon>
        <taxon>Niastella</taxon>
    </lineage>
</organism>
<name>A0ABS3YY25_9BACT</name>
<keyword evidence="6" id="KW-1185">Reference proteome</keyword>
<dbReference type="RefSeq" id="WP_209140883.1">
    <property type="nucleotide sequence ID" value="NZ_JAGHKO010000005.1"/>
</dbReference>
<evidence type="ECO:0000256" key="1">
    <source>
        <dbReference type="ARBA" id="ARBA00006484"/>
    </source>
</evidence>
<gene>
    <name evidence="5" type="ORF">J7I42_21250</name>
</gene>
<evidence type="ECO:0000313" key="5">
    <source>
        <dbReference type="EMBL" id="MBO9202830.1"/>
    </source>
</evidence>
<dbReference type="PRINTS" id="PR00081">
    <property type="entry name" value="GDHRDH"/>
</dbReference>
<dbReference type="PRINTS" id="PR00080">
    <property type="entry name" value="SDRFAMILY"/>
</dbReference>
<accession>A0ABS3YY25</accession>